<dbReference type="EMBL" id="CAAALY010088910">
    <property type="protein sequence ID" value="VEL27671.1"/>
    <property type="molecule type" value="Genomic_DNA"/>
</dbReference>
<accession>A0A3S5AT06</accession>
<evidence type="ECO:0000313" key="1">
    <source>
        <dbReference type="EMBL" id="VEL27671.1"/>
    </source>
</evidence>
<name>A0A3S5AT06_9PLAT</name>
<protein>
    <submittedName>
        <fullName evidence="1">Uncharacterized protein</fullName>
    </submittedName>
</protein>
<feature type="non-terminal residue" evidence="1">
    <location>
        <position position="1"/>
    </location>
</feature>
<evidence type="ECO:0000313" key="2">
    <source>
        <dbReference type="Proteomes" id="UP000784294"/>
    </source>
</evidence>
<dbReference type="OrthoDB" id="74910at2759"/>
<proteinExistence type="predicted"/>
<sequence length="104" mass="11472">INGQTSYVHKGDRTVYRIIEFVKRAHGPAVKKLLNGEHLTKIKSDRNGQSFFVYFGQSSPLKEIISLIGSENTSSGIIVVFKDDGATLYSGSSYDILPPTFTFA</sequence>
<gene>
    <name evidence="1" type="ORF">PXEA_LOCUS21111</name>
</gene>
<comment type="caution">
    <text evidence="1">The sequence shown here is derived from an EMBL/GenBank/DDBJ whole genome shotgun (WGS) entry which is preliminary data.</text>
</comment>
<keyword evidence="2" id="KW-1185">Reference proteome</keyword>
<dbReference type="AlphaFoldDB" id="A0A3S5AT06"/>
<reference evidence="1" key="1">
    <citation type="submission" date="2018-11" db="EMBL/GenBank/DDBJ databases">
        <authorList>
            <consortium name="Pathogen Informatics"/>
        </authorList>
    </citation>
    <scope>NUCLEOTIDE SEQUENCE</scope>
</reference>
<dbReference type="Proteomes" id="UP000784294">
    <property type="component" value="Unassembled WGS sequence"/>
</dbReference>
<organism evidence="1 2">
    <name type="scientific">Protopolystoma xenopodis</name>
    <dbReference type="NCBI Taxonomy" id="117903"/>
    <lineage>
        <taxon>Eukaryota</taxon>
        <taxon>Metazoa</taxon>
        <taxon>Spiralia</taxon>
        <taxon>Lophotrochozoa</taxon>
        <taxon>Platyhelminthes</taxon>
        <taxon>Monogenea</taxon>
        <taxon>Polyopisthocotylea</taxon>
        <taxon>Polystomatidea</taxon>
        <taxon>Polystomatidae</taxon>
        <taxon>Protopolystoma</taxon>
    </lineage>
</organism>